<gene>
    <name evidence="2" type="ORF">GL284_16565</name>
</gene>
<keyword evidence="1" id="KW-1133">Transmembrane helix</keyword>
<organism evidence="2 3">
    <name type="scientific">Paracoccus shanxieyensis</name>
    <dbReference type="NCBI Taxonomy" id="2675752"/>
    <lineage>
        <taxon>Bacteria</taxon>
        <taxon>Pseudomonadati</taxon>
        <taxon>Pseudomonadota</taxon>
        <taxon>Alphaproteobacteria</taxon>
        <taxon>Rhodobacterales</taxon>
        <taxon>Paracoccaceae</taxon>
        <taxon>Paracoccus</taxon>
    </lineage>
</organism>
<dbReference type="AlphaFoldDB" id="A0A6L6IZD5"/>
<feature type="transmembrane region" description="Helical" evidence="1">
    <location>
        <begin position="54"/>
        <end position="73"/>
    </location>
</feature>
<proteinExistence type="predicted"/>
<evidence type="ECO:0000313" key="3">
    <source>
        <dbReference type="Proteomes" id="UP000478740"/>
    </source>
</evidence>
<protein>
    <recommendedName>
        <fullName evidence="4">Transmembrane protein</fullName>
    </recommendedName>
</protein>
<evidence type="ECO:0000313" key="2">
    <source>
        <dbReference type="EMBL" id="MTH65885.1"/>
    </source>
</evidence>
<keyword evidence="1" id="KW-0472">Membrane</keyword>
<dbReference type="EMBL" id="WMII01000018">
    <property type="protein sequence ID" value="MTH65885.1"/>
    <property type="molecule type" value="Genomic_DNA"/>
</dbReference>
<accession>A0A6L6IZD5</accession>
<dbReference type="Proteomes" id="UP000478740">
    <property type="component" value="Unassembled WGS sequence"/>
</dbReference>
<evidence type="ECO:0008006" key="4">
    <source>
        <dbReference type="Google" id="ProtNLM"/>
    </source>
</evidence>
<name>A0A6L6IZD5_9RHOB</name>
<keyword evidence="3" id="KW-1185">Reference proteome</keyword>
<comment type="caution">
    <text evidence="2">The sequence shown here is derived from an EMBL/GenBank/DDBJ whole genome shotgun (WGS) entry which is preliminary data.</text>
</comment>
<sequence>MLGLFLILLGSFGVIATHVVIWWLVNFGCGMNTTGCRTDGLTLFLRFIVSAEAWFYWFPLILSVALVASGLHMRHVDKRPPSP</sequence>
<keyword evidence="1" id="KW-0812">Transmembrane</keyword>
<evidence type="ECO:0000256" key="1">
    <source>
        <dbReference type="SAM" id="Phobius"/>
    </source>
</evidence>
<reference evidence="2 3" key="1">
    <citation type="submission" date="2019-11" db="EMBL/GenBank/DDBJ databases">
        <authorList>
            <person name="Dong K."/>
        </authorList>
    </citation>
    <scope>NUCLEOTIDE SEQUENCE [LARGE SCALE GENOMIC DNA]</scope>
    <source>
        <strain evidence="2 3">DK608</strain>
    </source>
</reference>
<dbReference type="RefSeq" id="WP_155045762.1">
    <property type="nucleotide sequence ID" value="NZ_WMIH01000020.1"/>
</dbReference>